<dbReference type="Proteomes" id="UP000222564">
    <property type="component" value="Unassembled WGS sequence"/>
</dbReference>
<accession>A0A2C6MGL2</accession>
<evidence type="ECO:0000313" key="2">
    <source>
        <dbReference type="Proteomes" id="UP000222564"/>
    </source>
</evidence>
<dbReference type="Gene3D" id="3.30.2120.10">
    <property type="entry name" value="Bacillus phage protein-like"/>
    <property type="match status" value="1"/>
</dbReference>
<reference evidence="1 2" key="1">
    <citation type="submission" date="2013-09" db="EMBL/GenBank/DDBJ databases">
        <title>Biodegradation of hydrocarbons in the deep terrestrial subsurface : characterization of a microbial consortium composed of two Desulfotomaculum species originating from a deep geological formation.</title>
        <authorList>
            <person name="Aullo T."/>
            <person name="Berlendis S."/>
            <person name="Lascourreges J.-F."/>
            <person name="Dessort D."/>
            <person name="Saint-Laurent S."/>
            <person name="Schraauwers B."/>
            <person name="Mas J."/>
            <person name="Magot M."/>
            <person name="Ranchou-Peyruse A."/>
        </authorList>
    </citation>
    <scope>NUCLEOTIDE SEQUENCE [LARGE SCALE GENOMIC DNA]</scope>
    <source>
        <strain evidence="1 2">Bs107</strain>
    </source>
</reference>
<gene>
    <name evidence="1" type="ORF">P378_07135</name>
</gene>
<comment type="caution">
    <text evidence="1">The sequence shown here is derived from an EMBL/GenBank/DDBJ whole genome shotgun (WGS) entry which is preliminary data.</text>
</comment>
<proteinExistence type="predicted"/>
<name>A0A2C6MGL2_9FIRM</name>
<evidence type="ECO:0000313" key="1">
    <source>
        <dbReference type="EMBL" id="PHJ38862.1"/>
    </source>
</evidence>
<sequence length="151" mass="17657">MNHLISIWNQMNPRQKDCIIHEILFDEKAIKKDTYFYHVCAKSDYYVKKNGIKKSLPFDTDHYLPPYTADIRFAIAIAEKMDLTLQPYKDTSIENSLNFRWKVGIRNIKDENSNDYTKWITGDNLADTICLALFLQNTSKFKGDISTSSFE</sequence>
<protein>
    <submittedName>
        <fullName evidence="1">Uncharacterized protein</fullName>
    </submittedName>
</protein>
<dbReference type="EMBL" id="AWQQ01000042">
    <property type="protein sequence ID" value="PHJ38862.1"/>
    <property type="molecule type" value="Genomic_DNA"/>
</dbReference>
<dbReference type="RefSeq" id="WP_099082645.1">
    <property type="nucleotide sequence ID" value="NZ_AWQQ01000042.1"/>
</dbReference>
<dbReference type="InterPro" id="IPR028985">
    <property type="entry name" value="Bacillus_phage_prot-like"/>
</dbReference>
<dbReference type="AlphaFoldDB" id="A0A2C6MGL2"/>
<organism evidence="1 2">
    <name type="scientific">Desulforamulus profundi</name>
    <dbReference type="NCBI Taxonomy" id="1383067"/>
    <lineage>
        <taxon>Bacteria</taxon>
        <taxon>Bacillati</taxon>
        <taxon>Bacillota</taxon>
        <taxon>Clostridia</taxon>
        <taxon>Eubacteriales</taxon>
        <taxon>Peptococcaceae</taxon>
        <taxon>Desulforamulus</taxon>
    </lineage>
</organism>
<keyword evidence="2" id="KW-1185">Reference proteome</keyword>